<proteinExistence type="predicted"/>
<reference evidence="1" key="1">
    <citation type="submission" date="2020-03" db="EMBL/GenBank/DDBJ databases">
        <title>The deep terrestrial virosphere.</title>
        <authorList>
            <person name="Holmfeldt K."/>
            <person name="Nilsson E."/>
            <person name="Simone D."/>
            <person name="Lopez-Fernandez M."/>
            <person name="Wu X."/>
            <person name="de Brujin I."/>
            <person name="Lundin D."/>
            <person name="Andersson A."/>
            <person name="Bertilsson S."/>
            <person name="Dopson M."/>
        </authorList>
    </citation>
    <scope>NUCLEOTIDE SEQUENCE</scope>
    <source>
        <strain evidence="1">MM415A01929</strain>
        <strain evidence="2">TM448B04296</strain>
    </source>
</reference>
<protein>
    <submittedName>
        <fullName evidence="1">Uncharacterized protein</fullName>
    </submittedName>
</protein>
<dbReference type="EMBL" id="MT145069">
    <property type="protein sequence ID" value="QJI03224.1"/>
    <property type="molecule type" value="Genomic_DNA"/>
</dbReference>
<accession>A0A6M3JZ73</accession>
<gene>
    <name evidence="1" type="ORF">MM415A01929_0006</name>
    <name evidence="2" type="ORF">TM448B04296_0006</name>
</gene>
<dbReference type="EMBL" id="MT142120">
    <property type="protein sequence ID" value="QJA74768.1"/>
    <property type="molecule type" value="Genomic_DNA"/>
</dbReference>
<sequence length="65" mass="7408">MFKMNQKIAYAIGWDAGNRSMKKAGRTSWNDTDKEAAITAMNQAYPEKQYLADQLAKYEASKTQE</sequence>
<name>A0A6M3JZ73_9ZZZZ</name>
<dbReference type="AlphaFoldDB" id="A0A6M3JZ73"/>
<organism evidence="1">
    <name type="scientific">viral metagenome</name>
    <dbReference type="NCBI Taxonomy" id="1070528"/>
    <lineage>
        <taxon>unclassified sequences</taxon>
        <taxon>metagenomes</taxon>
        <taxon>organismal metagenomes</taxon>
    </lineage>
</organism>
<evidence type="ECO:0000313" key="2">
    <source>
        <dbReference type="EMBL" id="QJI03224.1"/>
    </source>
</evidence>
<evidence type="ECO:0000313" key="1">
    <source>
        <dbReference type="EMBL" id="QJA74768.1"/>
    </source>
</evidence>